<evidence type="ECO:0000313" key="3">
    <source>
        <dbReference type="EMBL" id="KAF3763070.1"/>
    </source>
</evidence>
<feature type="transmembrane region" description="Helical" evidence="1">
    <location>
        <begin position="239"/>
        <end position="256"/>
    </location>
</feature>
<accession>A0A9P5CMN5</accession>
<dbReference type="GeneID" id="63842778"/>
<feature type="transmembrane region" description="Helical" evidence="1">
    <location>
        <begin position="64"/>
        <end position="85"/>
    </location>
</feature>
<dbReference type="PANTHER" id="PTHR42109">
    <property type="entry name" value="UNPLACED GENOMIC SCAFFOLD UM_SCAF_CONTIG_1.265, WHOLE GENOME SHOTGUN SEQUENCE"/>
    <property type="match status" value="1"/>
</dbReference>
<evidence type="ECO:0000256" key="1">
    <source>
        <dbReference type="SAM" id="Phobius"/>
    </source>
</evidence>
<dbReference type="Pfam" id="PF24800">
    <property type="entry name" value="DUF7702"/>
    <property type="match status" value="1"/>
</dbReference>
<dbReference type="InterPro" id="IPR056119">
    <property type="entry name" value="DUF7702"/>
</dbReference>
<sequence length="278" mass="29252">MTSSVVGYAAAVLTIYLVLLGPAIYCFARHGVKHQIWVGWLYFILFCLLRIIGSAMEISSPDSIAAAIISSVGLSPLTISLFGILHEARFYLLSLHDAPEARKIENIIVLFFHITVVTAVALIATGASGLSSAAARADPTKLAKDWKLAGAGGVILLLTVAAVAAGAIFTILTTSSGTTGSGRQQQQQQQQQARRLALAIAVAAPVLSVRLIGTVVYYFGKNTDMNPVTGLLGVKVGLYLVPEVITAVLVLAGGLASRSVKVRAAEGEPYKMGGRSRY</sequence>
<feature type="domain" description="DUF7702" evidence="2">
    <location>
        <begin position="11"/>
        <end position="257"/>
    </location>
</feature>
<dbReference type="EMBL" id="MU032349">
    <property type="protein sequence ID" value="KAF3763070.1"/>
    <property type="molecule type" value="Genomic_DNA"/>
</dbReference>
<proteinExistence type="predicted"/>
<name>A0A9P5CMN5_CRYP1</name>
<dbReference type="PANTHER" id="PTHR42109:SF3">
    <property type="entry name" value="INTEGRAL MEMBRANE PROTEIN (AFU_ORTHOLOGUE AFUA_5G00100)"/>
    <property type="match status" value="1"/>
</dbReference>
<dbReference type="OrthoDB" id="2560628at2759"/>
<feature type="transmembrane region" description="Helical" evidence="1">
    <location>
        <begin position="148"/>
        <end position="175"/>
    </location>
</feature>
<organism evidence="3 4">
    <name type="scientific">Cryphonectria parasitica (strain ATCC 38755 / EP155)</name>
    <dbReference type="NCBI Taxonomy" id="660469"/>
    <lineage>
        <taxon>Eukaryota</taxon>
        <taxon>Fungi</taxon>
        <taxon>Dikarya</taxon>
        <taxon>Ascomycota</taxon>
        <taxon>Pezizomycotina</taxon>
        <taxon>Sordariomycetes</taxon>
        <taxon>Sordariomycetidae</taxon>
        <taxon>Diaporthales</taxon>
        <taxon>Cryphonectriaceae</taxon>
        <taxon>Cryphonectria-Endothia species complex</taxon>
        <taxon>Cryphonectria</taxon>
    </lineage>
</organism>
<keyword evidence="1" id="KW-0472">Membrane</keyword>
<gene>
    <name evidence="3" type="ORF">M406DRAFT_73723</name>
</gene>
<feature type="transmembrane region" description="Helical" evidence="1">
    <location>
        <begin position="40"/>
        <end position="58"/>
    </location>
</feature>
<evidence type="ECO:0000259" key="2">
    <source>
        <dbReference type="Pfam" id="PF24800"/>
    </source>
</evidence>
<dbReference type="Proteomes" id="UP000803844">
    <property type="component" value="Unassembled WGS sequence"/>
</dbReference>
<feature type="transmembrane region" description="Helical" evidence="1">
    <location>
        <begin position="106"/>
        <end position="128"/>
    </location>
</feature>
<feature type="transmembrane region" description="Helical" evidence="1">
    <location>
        <begin position="196"/>
        <end position="219"/>
    </location>
</feature>
<dbReference type="AlphaFoldDB" id="A0A9P5CMN5"/>
<reference evidence="3" key="1">
    <citation type="journal article" date="2020" name="Phytopathology">
        <title>Genome sequence of the chestnut blight fungus Cryphonectria parasitica EP155: A fundamental resource for an archetypical invasive plant pathogen.</title>
        <authorList>
            <person name="Crouch J.A."/>
            <person name="Dawe A."/>
            <person name="Aerts A."/>
            <person name="Barry K."/>
            <person name="Churchill A.C.L."/>
            <person name="Grimwood J."/>
            <person name="Hillman B."/>
            <person name="Milgroom M.G."/>
            <person name="Pangilinan J."/>
            <person name="Smith M."/>
            <person name="Salamov A."/>
            <person name="Schmutz J."/>
            <person name="Yadav J."/>
            <person name="Grigoriev I.V."/>
            <person name="Nuss D."/>
        </authorList>
    </citation>
    <scope>NUCLEOTIDE SEQUENCE</scope>
    <source>
        <strain evidence="3">EP155</strain>
    </source>
</reference>
<protein>
    <recommendedName>
        <fullName evidence="2">DUF7702 domain-containing protein</fullName>
    </recommendedName>
</protein>
<feature type="transmembrane region" description="Helical" evidence="1">
    <location>
        <begin position="6"/>
        <end position="28"/>
    </location>
</feature>
<keyword evidence="1" id="KW-0812">Transmembrane</keyword>
<dbReference type="RefSeq" id="XP_040774049.1">
    <property type="nucleotide sequence ID" value="XM_040925649.1"/>
</dbReference>
<comment type="caution">
    <text evidence="3">The sequence shown here is derived from an EMBL/GenBank/DDBJ whole genome shotgun (WGS) entry which is preliminary data.</text>
</comment>
<keyword evidence="1" id="KW-1133">Transmembrane helix</keyword>
<evidence type="ECO:0000313" key="4">
    <source>
        <dbReference type="Proteomes" id="UP000803844"/>
    </source>
</evidence>
<keyword evidence="4" id="KW-1185">Reference proteome</keyword>